<dbReference type="EMBL" id="JAUKUD010000004">
    <property type="protein sequence ID" value="KAK0746939.1"/>
    <property type="molecule type" value="Genomic_DNA"/>
</dbReference>
<sequence length="69" mass="7190">MSAPDFRTLLFVSLLAAAFLGVAMAGPLDTRGGRPCSFSNPGDEPCPPQWPVCVKFPSSCQSNCAGLCV</sequence>
<dbReference type="Proteomes" id="UP001172155">
    <property type="component" value="Unassembled WGS sequence"/>
</dbReference>
<feature type="signal peptide" evidence="1">
    <location>
        <begin position="1"/>
        <end position="25"/>
    </location>
</feature>
<keyword evidence="1" id="KW-0732">Signal</keyword>
<keyword evidence="3" id="KW-1185">Reference proteome</keyword>
<protein>
    <submittedName>
        <fullName evidence="2">Uncharacterized protein</fullName>
    </submittedName>
</protein>
<dbReference type="AlphaFoldDB" id="A0AA40K5Q4"/>
<gene>
    <name evidence="2" type="ORF">B0T18DRAFT_429805</name>
</gene>
<evidence type="ECO:0000256" key="1">
    <source>
        <dbReference type="SAM" id="SignalP"/>
    </source>
</evidence>
<evidence type="ECO:0000313" key="2">
    <source>
        <dbReference type="EMBL" id="KAK0746939.1"/>
    </source>
</evidence>
<feature type="chain" id="PRO_5041202585" evidence="1">
    <location>
        <begin position="26"/>
        <end position="69"/>
    </location>
</feature>
<proteinExistence type="predicted"/>
<name>A0AA40K5Q4_9PEZI</name>
<organism evidence="2 3">
    <name type="scientific">Schizothecium vesticola</name>
    <dbReference type="NCBI Taxonomy" id="314040"/>
    <lineage>
        <taxon>Eukaryota</taxon>
        <taxon>Fungi</taxon>
        <taxon>Dikarya</taxon>
        <taxon>Ascomycota</taxon>
        <taxon>Pezizomycotina</taxon>
        <taxon>Sordariomycetes</taxon>
        <taxon>Sordariomycetidae</taxon>
        <taxon>Sordariales</taxon>
        <taxon>Schizotheciaceae</taxon>
        <taxon>Schizothecium</taxon>
    </lineage>
</organism>
<accession>A0AA40K5Q4</accession>
<evidence type="ECO:0000313" key="3">
    <source>
        <dbReference type="Proteomes" id="UP001172155"/>
    </source>
</evidence>
<comment type="caution">
    <text evidence="2">The sequence shown here is derived from an EMBL/GenBank/DDBJ whole genome shotgun (WGS) entry which is preliminary data.</text>
</comment>
<reference evidence="2" key="1">
    <citation type="submission" date="2023-06" db="EMBL/GenBank/DDBJ databases">
        <title>Genome-scale phylogeny and comparative genomics of the fungal order Sordariales.</title>
        <authorList>
            <consortium name="Lawrence Berkeley National Laboratory"/>
            <person name="Hensen N."/>
            <person name="Bonometti L."/>
            <person name="Westerberg I."/>
            <person name="Brannstrom I.O."/>
            <person name="Guillou S."/>
            <person name="Cros-Aarteil S."/>
            <person name="Calhoun S."/>
            <person name="Haridas S."/>
            <person name="Kuo A."/>
            <person name="Mondo S."/>
            <person name="Pangilinan J."/>
            <person name="Riley R."/>
            <person name="LaButti K."/>
            <person name="Andreopoulos B."/>
            <person name="Lipzen A."/>
            <person name="Chen C."/>
            <person name="Yanf M."/>
            <person name="Daum C."/>
            <person name="Ng V."/>
            <person name="Clum A."/>
            <person name="Steindorff A."/>
            <person name="Ohm R."/>
            <person name="Martin F."/>
            <person name="Silar P."/>
            <person name="Natvig D."/>
            <person name="Lalanne C."/>
            <person name="Gautier V."/>
            <person name="Ament-velasquez S.L."/>
            <person name="Kruys A."/>
            <person name="Hutchinson M.I."/>
            <person name="Powell A.J."/>
            <person name="Barry K."/>
            <person name="Miller A.N."/>
            <person name="Grigoriev I.V."/>
            <person name="Debuchy R."/>
            <person name="Gladieux P."/>
            <person name="Thoren M.H."/>
            <person name="Johannesson H."/>
        </authorList>
    </citation>
    <scope>NUCLEOTIDE SEQUENCE</scope>
    <source>
        <strain evidence="2">SMH3187-1</strain>
    </source>
</reference>